<sequence>MRIDIFSDCDYNTPVIASSLKLFFAEKCCRMSQGTRRYKKMFFMPAGFICCMAE</sequence>
<accession>C6LFK0</accession>
<proteinExistence type="predicted"/>
<reference evidence="1" key="1">
    <citation type="submission" date="2009-07" db="EMBL/GenBank/DDBJ databases">
        <authorList>
            <person name="Weinstock G."/>
            <person name="Sodergren E."/>
            <person name="Clifton S."/>
            <person name="Fulton L."/>
            <person name="Fulton B."/>
            <person name="Courtney L."/>
            <person name="Fronick C."/>
            <person name="Harrison M."/>
            <person name="Strong C."/>
            <person name="Farmer C."/>
            <person name="Delahaunty K."/>
            <person name="Markovic C."/>
            <person name="Hall O."/>
            <person name="Minx P."/>
            <person name="Tomlinson C."/>
            <person name="Mitreva M."/>
            <person name="Nelson J."/>
            <person name="Hou S."/>
            <person name="Wollam A."/>
            <person name="Pepin K.H."/>
            <person name="Johnson M."/>
            <person name="Bhonagiri V."/>
            <person name="Nash W.E."/>
            <person name="Warren W."/>
            <person name="Chinwalla A."/>
            <person name="Mardis E.R."/>
            <person name="Wilson R.K."/>
        </authorList>
    </citation>
    <scope>NUCLEOTIDE SEQUENCE [LARGE SCALE GENOMIC DNA]</scope>
    <source>
        <strain evidence="1">DSM 14469</strain>
    </source>
</reference>
<evidence type="ECO:0000313" key="1">
    <source>
        <dbReference type="EMBL" id="EET60585.1"/>
    </source>
</evidence>
<dbReference type="EMBL" id="ACCL02000010">
    <property type="protein sequence ID" value="EET60585.1"/>
    <property type="molecule type" value="Genomic_DNA"/>
</dbReference>
<evidence type="ECO:0000313" key="2">
    <source>
        <dbReference type="Proteomes" id="UP000005561"/>
    </source>
</evidence>
<dbReference type="Proteomes" id="UP000005561">
    <property type="component" value="Unassembled WGS sequence"/>
</dbReference>
<name>C6LFK0_9FIRM</name>
<protein>
    <submittedName>
        <fullName evidence="1">Uncharacterized protein</fullName>
    </submittedName>
</protein>
<organism evidence="1 2">
    <name type="scientific">Marvinbryantia formatexigens DSM 14469</name>
    <dbReference type="NCBI Taxonomy" id="478749"/>
    <lineage>
        <taxon>Bacteria</taxon>
        <taxon>Bacillati</taxon>
        <taxon>Bacillota</taxon>
        <taxon>Clostridia</taxon>
        <taxon>Lachnospirales</taxon>
        <taxon>Lachnospiraceae</taxon>
        <taxon>Marvinbryantia</taxon>
    </lineage>
</organism>
<comment type="caution">
    <text evidence="1">The sequence shown here is derived from an EMBL/GenBank/DDBJ whole genome shotgun (WGS) entry which is preliminary data.</text>
</comment>
<dbReference type="AlphaFoldDB" id="C6LFK0"/>
<gene>
    <name evidence="1" type="ORF">BRYFOR_07403</name>
</gene>
<keyword evidence="2" id="KW-1185">Reference proteome</keyword>